<dbReference type="Proteomes" id="UP000429644">
    <property type="component" value="Unassembled WGS sequence"/>
</dbReference>
<keyword evidence="3" id="KW-1185">Reference proteome</keyword>
<keyword evidence="1" id="KW-1133">Transmembrane helix</keyword>
<sequence>MNTHHALALPAAKHPALVEARLKRAQSVQLRIADQITKFAGSMPFVYVHVAVFAVWMLVLEDSPWPTLTLAVSLEAIFLSTFVMIGQNRQASFQQAKADHDFVEQELELKTNTDLTREIHTMLVGMNDKRGRPVEQGPEHRGKTT</sequence>
<feature type="transmembrane region" description="Helical" evidence="1">
    <location>
        <begin position="65"/>
        <end position="85"/>
    </location>
</feature>
<dbReference type="OrthoDB" id="9795736at2"/>
<name>A0A7J9V2T7_9MICO</name>
<dbReference type="RefSeq" id="WP_152233049.1">
    <property type="nucleotide sequence ID" value="NZ_BAAAOT010000026.1"/>
</dbReference>
<organism evidence="2 3">
    <name type="scientific">Georgenia ruanii</name>
    <dbReference type="NCBI Taxonomy" id="348442"/>
    <lineage>
        <taxon>Bacteria</taxon>
        <taxon>Bacillati</taxon>
        <taxon>Actinomycetota</taxon>
        <taxon>Actinomycetes</taxon>
        <taxon>Micrococcales</taxon>
        <taxon>Bogoriellaceae</taxon>
        <taxon>Georgenia</taxon>
    </lineage>
</organism>
<reference evidence="2 3" key="1">
    <citation type="submission" date="2019-10" db="EMBL/GenBank/DDBJ databases">
        <title>Georgenia wutianyii sp. nov. and Georgenia yuyongxinii sp. nov. isolated from plateau pika (Ochotona curzoniae) in the Qinghai-Tibet plateau of China.</title>
        <authorList>
            <person name="Tian Z."/>
        </authorList>
    </citation>
    <scope>NUCLEOTIDE SEQUENCE [LARGE SCALE GENOMIC DNA]</scope>
    <source>
        <strain evidence="2 3">JCM 15130</strain>
    </source>
</reference>
<dbReference type="InterPro" id="IPR010406">
    <property type="entry name" value="DUF1003"/>
</dbReference>
<evidence type="ECO:0000313" key="3">
    <source>
        <dbReference type="Proteomes" id="UP000429644"/>
    </source>
</evidence>
<protein>
    <submittedName>
        <fullName evidence="2">DUF1003 domain-containing protein</fullName>
    </submittedName>
</protein>
<keyword evidence="1" id="KW-0812">Transmembrane</keyword>
<evidence type="ECO:0000313" key="2">
    <source>
        <dbReference type="EMBL" id="MPV90264.1"/>
    </source>
</evidence>
<gene>
    <name evidence="2" type="ORF">GB882_16445</name>
</gene>
<evidence type="ECO:0000256" key="1">
    <source>
        <dbReference type="SAM" id="Phobius"/>
    </source>
</evidence>
<dbReference type="EMBL" id="WHPD01003539">
    <property type="protein sequence ID" value="MPV90264.1"/>
    <property type="molecule type" value="Genomic_DNA"/>
</dbReference>
<feature type="transmembrane region" description="Helical" evidence="1">
    <location>
        <begin position="39"/>
        <end position="59"/>
    </location>
</feature>
<comment type="caution">
    <text evidence="2">The sequence shown here is derived from an EMBL/GenBank/DDBJ whole genome shotgun (WGS) entry which is preliminary data.</text>
</comment>
<dbReference type="AlphaFoldDB" id="A0A7J9V2T7"/>
<dbReference type="Pfam" id="PF06210">
    <property type="entry name" value="DUF1003"/>
    <property type="match status" value="1"/>
</dbReference>
<proteinExistence type="predicted"/>
<accession>A0A7J9V2T7</accession>
<keyword evidence="1" id="KW-0472">Membrane</keyword>